<dbReference type="SMART" id="SM00490">
    <property type="entry name" value="HELICc"/>
    <property type="match status" value="1"/>
</dbReference>
<dbReference type="OrthoDB" id="2077914at2"/>
<dbReference type="GO" id="GO:0005524">
    <property type="term" value="F:ATP binding"/>
    <property type="evidence" value="ECO:0007669"/>
    <property type="project" value="UniProtKB-KW"/>
</dbReference>
<dbReference type="GO" id="GO:0043138">
    <property type="term" value="F:3'-5' DNA helicase activity"/>
    <property type="evidence" value="ECO:0007669"/>
    <property type="project" value="TreeGrafter"/>
</dbReference>
<gene>
    <name evidence="6" type="ORF">SSCH_180019</name>
</gene>
<evidence type="ECO:0000256" key="2">
    <source>
        <dbReference type="ARBA" id="ARBA00022840"/>
    </source>
</evidence>
<protein>
    <recommendedName>
        <fullName evidence="8">Helicase domain protein</fullName>
    </recommendedName>
</protein>
<sequence>MGKLLFQLYSAEGNGKKVLFLSSVPSFDRAFLKQKGYEFFDLVTPPLPLGTAARVYFELYKKYNHRQGVTDNLLAVESIRDHCRRSLYRLGLRDVYACKGDLATADDLLFPDREELQDVEKLLKGRLLSIQEIFRFIGSASREALALSLQCLCLERRALLLPALYLVKGSLVYCQRCGWEGIPEPRSCARCGSKQCCSCPECGVLGNLCFCDQLYTAYDSSLVERDFLSAGFWRLLKGDGGTRGGHGRYGRQEIFCCPLVLGVSNEGLSVRADDNAVQAALSEDESRAEARKSFGTCPGSSFKLPTSDLRHPAFILPSAEEISAAGDKRRTAKYAKLLGEIRFTPSQESAADTLLKFGREGKPGGKCLVWAACGAGKTEVSFPLIDEVLRHGQEVLFATPRRDVVLEIAPRMAKAFGEGRVNALYGGSGGHGKDVPLVVATTHQTLRFYRRFDLVILDEGDAFPFPGSRMLHFGVEKARLFGGKLVYLTATPAPWMFARSSEVEVIKIPVRPHGFPLPVPEFLNVSPFKTSGKRLLINRRVLDITAELLKKPEARLFIFVPSVALTSQVGEALRSAAGKPPLEHLDAQGVEWTHASDRDRALKRERFFAGEFPVLVTTTIMERGVTVPRVHVLVLAAGQEGVFDAPTLVQIAGRCGRSPKYPTGEIWFISSGASRSMREARAQIIGLNREAMRRGYLREDWEKVLSRF</sequence>
<dbReference type="InterPro" id="IPR027417">
    <property type="entry name" value="P-loop_NTPase"/>
</dbReference>
<dbReference type="Pfam" id="PF04851">
    <property type="entry name" value="ResIII"/>
    <property type="match status" value="1"/>
</dbReference>
<keyword evidence="2" id="KW-0067">ATP-binding</keyword>
<dbReference type="GO" id="GO:0016787">
    <property type="term" value="F:hydrolase activity"/>
    <property type="evidence" value="ECO:0007669"/>
    <property type="project" value="InterPro"/>
</dbReference>
<dbReference type="GO" id="GO:0006302">
    <property type="term" value="P:double-strand break repair"/>
    <property type="evidence" value="ECO:0007669"/>
    <property type="project" value="TreeGrafter"/>
</dbReference>
<dbReference type="PROSITE" id="PS51194">
    <property type="entry name" value="HELICASE_CTER"/>
    <property type="match status" value="1"/>
</dbReference>
<evidence type="ECO:0000259" key="4">
    <source>
        <dbReference type="PROSITE" id="PS51192"/>
    </source>
</evidence>
<keyword evidence="7" id="KW-1185">Reference proteome</keyword>
<dbReference type="InterPro" id="IPR006935">
    <property type="entry name" value="Helicase/UvrB_N"/>
</dbReference>
<evidence type="ECO:0008006" key="8">
    <source>
        <dbReference type="Google" id="ProtNLM"/>
    </source>
</evidence>
<evidence type="ECO:0000256" key="1">
    <source>
        <dbReference type="ARBA" id="ARBA00022741"/>
    </source>
</evidence>
<dbReference type="SMART" id="SM00487">
    <property type="entry name" value="DEXDc"/>
    <property type="match status" value="1"/>
</dbReference>
<dbReference type="RefSeq" id="WP_052835344.1">
    <property type="nucleotide sequence ID" value="NZ_CDRZ01000090.1"/>
</dbReference>
<feature type="domain" description="Helicase ATP-binding" evidence="4">
    <location>
        <begin position="358"/>
        <end position="510"/>
    </location>
</feature>
<dbReference type="EMBL" id="CDRZ01000090">
    <property type="protein sequence ID" value="CEO88371.1"/>
    <property type="molecule type" value="Genomic_DNA"/>
</dbReference>
<organism evidence="6 7">
    <name type="scientific">Syntrophaceticus schinkii</name>
    <dbReference type="NCBI Taxonomy" id="499207"/>
    <lineage>
        <taxon>Bacteria</taxon>
        <taxon>Bacillati</taxon>
        <taxon>Bacillota</taxon>
        <taxon>Clostridia</taxon>
        <taxon>Thermoanaerobacterales</taxon>
        <taxon>Thermoanaerobacterales Family III. Incertae Sedis</taxon>
        <taxon>Syntrophaceticus</taxon>
    </lineage>
</organism>
<dbReference type="PANTHER" id="PTHR30580:SF1">
    <property type="entry name" value="COMF OPERON PROTEIN 1"/>
    <property type="match status" value="1"/>
</dbReference>
<dbReference type="GO" id="GO:0006310">
    <property type="term" value="P:DNA recombination"/>
    <property type="evidence" value="ECO:0007669"/>
    <property type="project" value="TreeGrafter"/>
</dbReference>
<dbReference type="GO" id="GO:0003677">
    <property type="term" value="F:DNA binding"/>
    <property type="evidence" value="ECO:0007669"/>
    <property type="project" value="UniProtKB-KW"/>
</dbReference>
<dbReference type="PROSITE" id="PS51192">
    <property type="entry name" value="HELICASE_ATP_BIND_1"/>
    <property type="match status" value="1"/>
</dbReference>
<evidence type="ECO:0000259" key="5">
    <source>
        <dbReference type="PROSITE" id="PS51194"/>
    </source>
</evidence>
<dbReference type="PANTHER" id="PTHR30580">
    <property type="entry name" value="PRIMOSOMAL PROTEIN N"/>
    <property type="match status" value="1"/>
</dbReference>
<dbReference type="Proteomes" id="UP000046155">
    <property type="component" value="Unassembled WGS sequence"/>
</dbReference>
<evidence type="ECO:0000256" key="3">
    <source>
        <dbReference type="ARBA" id="ARBA00023125"/>
    </source>
</evidence>
<dbReference type="AlphaFoldDB" id="A0A0B7MKA7"/>
<name>A0A0B7MKA7_9FIRM</name>
<evidence type="ECO:0000313" key="7">
    <source>
        <dbReference type="Proteomes" id="UP000046155"/>
    </source>
</evidence>
<keyword evidence="3" id="KW-0238">DNA-binding</keyword>
<evidence type="ECO:0000313" key="6">
    <source>
        <dbReference type="EMBL" id="CEO88371.1"/>
    </source>
</evidence>
<feature type="domain" description="Helicase C-terminal" evidence="5">
    <location>
        <begin position="543"/>
        <end position="708"/>
    </location>
</feature>
<proteinExistence type="predicted"/>
<dbReference type="InterPro" id="IPR001650">
    <property type="entry name" value="Helicase_C-like"/>
</dbReference>
<dbReference type="Pfam" id="PF00271">
    <property type="entry name" value="Helicase_C"/>
    <property type="match status" value="1"/>
</dbReference>
<keyword evidence="1" id="KW-0547">Nucleotide-binding</keyword>
<dbReference type="GO" id="GO:0006270">
    <property type="term" value="P:DNA replication initiation"/>
    <property type="evidence" value="ECO:0007669"/>
    <property type="project" value="TreeGrafter"/>
</dbReference>
<reference evidence="7" key="1">
    <citation type="submission" date="2015-01" db="EMBL/GenBank/DDBJ databases">
        <authorList>
            <person name="Manzoor Shahid"/>
            <person name="Zubair Saima"/>
        </authorList>
    </citation>
    <scope>NUCLEOTIDE SEQUENCE [LARGE SCALE GENOMIC DNA]</scope>
    <source>
        <strain evidence="7">Sp3</strain>
    </source>
</reference>
<dbReference type="InterPro" id="IPR014001">
    <property type="entry name" value="Helicase_ATP-bd"/>
</dbReference>
<dbReference type="SUPFAM" id="SSF52540">
    <property type="entry name" value="P-loop containing nucleoside triphosphate hydrolases"/>
    <property type="match status" value="1"/>
</dbReference>
<dbReference type="Gene3D" id="3.40.50.300">
    <property type="entry name" value="P-loop containing nucleotide triphosphate hydrolases"/>
    <property type="match status" value="2"/>
</dbReference>
<accession>A0A0B7MKA7</accession>